<dbReference type="PANTHER" id="PTHR43364:SF6">
    <property type="entry name" value="OXIDOREDUCTASE-RELATED"/>
    <property type="match status" value="1"/>
</dbReference>
<dbReference type="Pfam" id="PF00248">
    <property type="entry name" value="Aldo_ket_red"/>
    <property type="match status" value="1"/>
</dbReference>
<evidence type="ECO:0000259" key="2">
    <source>
        <dbReference type="Pfam" id="PF00248"/>
    </source>
</evidence>
<dbReference type="InterPro" id="IPR036812">
    <property type="entry name" value="NAD(P)_OxRdtase_dom_sf"/>
</dbReference>
<feature type="domain" description="NADP-dependent oxidoreductase" evidence="2">
    <location>
        <begin position="19"/>
        <end position="317"/>
    </location>
</feature>
<dbReference type="AlphaFoldDB" id="A0A1S8YLD4"/>
<protein>
    <submittedName>
        <fullName evidence="3">Alcohol dehydrogenase</fullName>
    </submittedName>
</protein>
<dbReference type="FunFam" id="3.20.20.100:FF:000004">
    <property type="entry name" value="Oxidoreductase, aldo/keto reductase"/>
    <property type="match status" value="1"/>
</dbReference>
<proteinExistence type="predicted"/>
<dbReference type="Proteomes" id="UP000190667">
    <property type="component" value="Unassembled WGS sequence"/>
</dbReference>
<reference evidence="3 4" key="1">
    <citation type="submission" date="2016-12" db="EMBL/GenBank/DDBJ databases">
        <title>Izhakiella australiana sp. nov. of genus Izhakiella isolated from Australian desert.</title>
        <authorList>
            <person name="Ji M."/>
        </authorList>
    </citation>
    <scope>NUCLEOTIDE SEQUENCE [LARGE SCALE GENOMIC DNA]</scope>
    <source>
        <strain evidence="3 4">D4N98</strain>
    </source>
</reference>
<dbReference type="GO" id="GO:0016491">
    <property type="term" value="F:oxidoreductase activity"/>
    <property type="evidence" value="ECO:0007669"/>
    <property type="project" value="UniProtKB-KW"/>
</dbReference>
<dbReference type="RefSeq" id="WP_078002872.1">
    <property type="nucleotide sequence ID" value="NZ_MRUL01000007.1"/>
</dbReference>
<dbReference type="InterPro" id="IPR050523">
    <property type="entry name" value="AKR_Detox_Biosynth"/>
</dbReference>
<sequence>MSKLEHRQLGRTDIQVPVLTFGGNVFGWTVDQNASFTLLDALVEKGLYFIDTADCYSRWAEGNQGGESETIIGNWLKKSGKRDKIILATKVGMDMGEGRTGLSRQHIRRSIDDSLCRLQTDYVDLYQAHRDDRDAPLQETLETFDALIKEGKVRAIGASNYGAERLSEALKVSADHGLARYETLQPEYNLYDRKDYEGGLENVAKNNGLAVINYYSLASGFLSGKYRKPEDASKSKRGQGVVEKYLNPRGLRIIEALDEIAKAHSASATQVALAWQIARPGITAPIVSATSLSQLDELVKAAALKLSPAEIETLAQASAW</sequence>
<dbReference type="OrthoDB" id="9772407at2"/>
<dbReference type="EMBL" id="MRUL01000007">
    <property type="protein sequence ID" value="OON39685.1"/>
    <property type="molecule type" value="Genomic_DNA"/>
</dbReference>
<evidence type="ECO:0000313" key="3">
    <source>
        <dbReference type="EMBL" id="OON39685.1"/>
    </source>
</evidence>
<comment type="caution">
    <text evidence="3">The sequence shown here is derived from an EMBL/GenBank/DDBJ whole genome shotgun (WGS) entry which is preliminary data.</text>
</comment>
<dbReference type="InterPro" id="IPR023210">
    <property type="entry name" value="NADP_OxRdtase_dom"/>
</dbReference>
<name>A0A1S8YLD4_9GAMM</name>
<dbReference type="CDD" id="cd19081">
    <property type="entry name" value="AKR_AKR9C1"/>
    <property type="match status" value="1"/>
</dbReference>
<dbReference type="STRING" id="1926881.BTJ39_11640"/>
<dbReference type="PANTHER" id="PTHR43364">
    <property type="entry name" value="NADH-SPECIFIC METHYLGLYOXAL REDUCTASE-RELATED"/>
    <property type="match status" value="1"/>
</dbReference>
<dbReference type="SUPFAM" id="SSF51430">
    <property type="entry name" value="NAD(P)-linked oxidoreductase"/>
    <property type="match status" value="1"/>
</dbReference>
<keyword evidence="4" id="KW-1185">Reference proteome</keyword>
<keyword evidence="1" id="KW-0560">Oxidoreductase</keyword>
<evidence type="ECO:0000256" key="1">
    <source>
        <dbReference type="ARBA" id="ARBA00023002"/>
    </source>
</evidence>
<organism evidence="3 4">
    <name type="scientific">Izhakiella australiensis</name>
    <dbReference type="NCBI Taxonomy" id="1926881"/>
    <lineage>
        <taxon>Bacteria</taxon>
        <taxon>Pseudomonadati</taxon>
        <taxon>Pseudomonadota</taxon>
        <taxon>Gammaproteobacteria</taxon>
        <taxon>Enterobacterales</taxon>
        <taxon>Erwiniaceae</taxon>
        <taxon>Izhakiella</taxon>
    </lineage>
</organism>
<dbReference type="GO" id="GO:0005829">
    <property type="term" value="C:cytosol"/>
    <property type="evidence" value="ECO:0007669"/>
    <property type="project" value="UniProtKB-ARBA"/>
</dbReference>
<gene>
    <name evidence="3" type="ORF">BTJ39_11640</name>
</gene>
<dbReference type="Gene3D" id="3.20.20.100">
    <property type="entry name" value="NADP-dependent oxidoreductase domain"/>
    <property type="match status" value="1"/>
</dbReference>
<evidence type="ECO:0000313" key="4">
    <source>
        <dbReference type="Proteomes" id="UP000190667"/>
    </source>
</evidence>
<accession>A0A1S8YLD4</accession>